<comment type="caution">
    <text evidence="9">The sequence shown here is derived from an EMBL/GenBank/DDBJ whole genome shotgun (WGS) entry which is preliminary data.</text>
</comment>
<dbReference type="PROSITE" id="PS51686">
    <property type="entry name" value="SAM_MT_RSMB_NOP"/>
    <property type="match status" value="1"/>
</dbReference>
<evidence type="ECO:0000313" key="9">
    <source>
        <dbReference type="EMBL" id="CAG7624749.1"/>
    </source>
</evidence>
<evidence type="ECO:0000256" key="6">
    <source>
        <dbReference type="PROSITE-ProRule" id="PRU01023"/>
    </source>
</evidence>
<keyword evidence="5 6" id="KW-0694">RNA-binding</keyword>
<dbReference type="PANTHER" id="PTHR22807:SF30">
    <property type="entry name" value="28S RRNA (CYTOSINE(4447)-C(5))-METHYLTRANSFERASE-RELATED"/>
    <property type="match status" value="1"/>
</dbReference>
<accession>A0A916NQH2</accession>
<dbReference type="Pfam" id="PF13636">
    <property type="entry name" value="Methyltranf_PUA"/>
    <property type="match status" value="1"/>
</dbReference>
<dbReference type="Pfam" id="PF01189">
    <property type="entry name" value="Methyltr_RsmB-F"/>
    <property type="match status" value="1"/>
</dbReference>
<evidence type="ECO:0000256" key="1">
    <source>
        <dbReference type="ARBA" id="ARBA00022490"/>
    </source>
</evidence>
<evidence type="ECO:0000259" key="8">
    <source>
        <dbReference type="PROSITE" id="PS51686"/>
    </source>
</evidence>
<name>A0A916NQH2_9BACL</name>
<dbReference type="GO" id="GO:0003723">
    <property type="term" value="F:RNA binding"/>
    <property type="evidence" value="ECO:0007669"/>
    <property type="project" value="UniProtKB-UniRule"/>
</dbReference>
<proteinExistence type="inferred from homology"/>
<dbReference type="InterPro" id="IPR031341">
    <property type="entry name" value="Methyltr_RsmF_N"/>
</dbReference>
<evidence type="ECO:0000256" key="4">
    <source>
        <dbReference type="ARBA" id="ARBA00022691"/>
    </source>
</evidence>
<comment type="caution">
    <text evidence="6">Lacks conserved residue(s) required for the propagation of feature annotation.</text>
</comment>
<keyword evidence="2 6" id="KW-0489">Methyltransferase</keyword>
<evidence type="ECO:0000256" key="5">
    <source>
        <dbReference type="ARBA" id="ARBA00022884"/>
    </source>
</evidence>
<keyword evidence="4 6" id="KW-0949">S-adenosyl-L-methionine</keyword>
<feature type="binding site" evidence="6">
    <location>
        <position position="140"/>
    </location>
    <ligand>
        <name>S-adenosyl-L-methionine</name>
        <dbReference type="ChEBI" id="CHEBI:59789"/>
    </ligand>
</feature>
<dbReference type="InterPro" id="IPR031340">
    <property type="entry name" value="RsmF_methylt_CI"/>
</dbReference>
<organism evidence="9 10">
    <name type="scientific">Paenibacillus solanacearum</name>
    <dbReference type="NCBI Taxonomy" id="2048548"/>
    <lineage>
        <taxon>Bacteria</taxon>
        <taxon>Bacillati</taxon>
        <taxon>Bacillota</taxon>
        <taxon>Bacilli</taxon>
        <taxon>Bacillales</taxon>
        <taxon>Paenibacillaceae</taxon>
        <taxon>Paenibacillus</taxon>
    </lineage>
</organism>
<comment type="similarity">
    <text evidence="6">Belongs to the class I-like SAM-binding methyltransferase superfamily. RsmB/NOP family.</text>
</comment>
<dbReference type="Pfam" id="PF17126">
    <property type="entry name" value="RsmF_methylt_CI"/>
    <property type="match status" value="1"/>
</dbReference>
<dbReference type="Proteomes" id="UP000693672">
    <property type="component" value="Unassembled WGS sequence"/>
</dbReference>
<feature type="active site" description="Nucleophile" evidence="6">
    <location>
        <position position="238"/>
    </location>
</feature>
<dbReference type="GO" id="GO:0008173">
    <property type="term" value="F:RNA methyltransferase activity"/>
    <property type="evidence" value="ECO:0007669"/>
    <property type="project" value="InterPro"/>
</dbReference>
<gene>
    <name evidence="9" type="primary">rsmF_1</name>
    <name evidence="9" type="ORF">PAESOLCIP111_02656</name>
</gene>
<sequence length="468" mass="51399">MIAMIALPEAYIQQMKEQLGAEADAFFRSYAMPRTQGLRINPGKLSATGDAMNRLRGLFSLEPVPWCETGFYYEEDTRPGKHPYHAAGLYYIQEPSAMSAVELLDPQPGDVVLDLAAAPGGKSTHIAGKLGGEGLLISNEIHGARAKVLSENIERMGVRNAVVVSATPQQLAERFPRFFDKMMVDAPCSGEGMFRKDPEAVAEWSPGHVDMCAARQLDILESAVTMLKPGGRIAYSTCTFNELENERTVEALLRRFPELSLERTERIWPHLQQGEGHFVAVLRLSGDAREDAAPAKRPERTDAARRSKGNRGGRRPGEEAIEQFRRWASESLIGGSLPLPPGEPVLFGDQLYWLPSANGCPFGSTWLTGLKVLRPGLHLAECRKGRIEPAHALALAMPCGDRAGAARQTIRLDANDTRIVRYLKGETLPAALPQQGWVVIAADDYPLGWGKQSDGQVKNHYPKGLRKS</sequence>
<evidence type="ECO:0000256" key="3">
    <source>
        <dbReference type="ARBA" id="ARBA00022679"/>
    </source>
</evidence>
<reference evidence="9" key="1">
    <citation type="submission" date="2021-06" db="EMBL/GenBank/DDBJ databases">
        <authorList>
            <person name="Criscuolo A."/>
        </authorList>
    </citation>
    <scope>NUCLEOTIDE SEQUENCE</scope>
    <source>
        <strain evidence="9">CIP111600</strain>
    </source>
</reference>
<feature type="binding site" evidence="6">
    <location>
        <begin position="116"/>
        <end position="122"/>
    </location>
    <ligand>
        <name>S-adenosyl-L-methionine</name>
        <dbReference type="ChEBI" id="CHEBI:59789"/>
    </ligand>
</feature>
<dbReference type="InterPro" id="IPR027391">
    <property type="entry name" value="Nol1_Nop2_Fmu_2"/>
</dbReference>
<dbReference type="CDD" id="cd02440">
    <property type="entry name" value="AdoMet_MTases"/>
    <property type="match status" value="1"/>
</dbReference>
<evidence type="ECO:0000313" key="10">
    <source>
        <dbReference type="Proteomes" id="UP000693672"/>
    </source>
</evidence>
<dbReference type="CDD" id="cd21147">
    <property type="entry name" value="RsmF_methylt_CTD1"/>
    <property type="match status" value="1"/>
</dbReference>
<feature type="region of interest" description="Disordered" evidence="7">
    <location>
        <begin position="289"/>
        <end position="319"/>
    </location>
</feature>
<keyword evidence="10" id="KW-1185">Reference proteome</keyword>
<dbReference type="EC" id="2.1.1.-" evidence="9"/>
<evidence type="ECO:0000256" key="7">
    <source>
        <dbReference type="SAM" id="MobiDB-lite"/>
    </source>
</evidence>
<keyword evidence="3 6" id="KW-0808">Transferase</keyword>
<evidence type="ECO:0000256" key="2">
    <source>
        <dbReference type="ARBA" id="ARBA00022603"/>
    </source>
</evidence>
<dbReference type="InterPro" id="IPR001678">
    <property type="entry name" value="MeTrfase_RsmB-F_NOP2_dom"/>
</dbReference>
<feature type="domain" description="SAM-dependent MTase RsmB/NOP-type" evidence="8">
    <location>
        <begin position="26"/>
        <end position="312"/>
    </location>
</feature>
<dbReference type="GO" id="GO:0001510">
    <property type="term" value="P:RNA methylation"/>
    <property type="evidence" value="ECO:0007669"/>
    <property type="project" value="InterPro"/>
</dbReference>
<feature type="binding site" evidence="6">
    <location>
        <position position="185"/>
    </location>
    <ligand>
        <name>S-adenosyl-L-methionine</name>
        <dbReference type="ChEBI" id="CHEBI:59789"/>
    </ligand>
</feature>
<keyword evidence="1" id="KW-0963">Cytoplasm</keyword>
<dbReference type="PANTHER" id="PTHR22807">
    <property type="entry name" value="NOP2 YEAST -RELATED NOL1/NOP2/FMU SUN DOMAIN-CONTAINING"/>
    <property type="match status" value="1"/>
</dbReference>
<dbReference type="InterPro" id="IPR049560">
    <property type="entry name" value="MeTrfase_RsmB-F_NOP2_cat"/>
</dbReference>
<feature type="compositionally biased region" description="Basic and acidic residues" evidence="7">
    <location>
        <begin position="289"/>
        <end position="305"/>
    </location>
</feature>
<dbReference type="InterPro" id="IPR023267">
    <property type="entry name" value="RCMT"/>
</dbReference>
<protein>
    <submittedName>
        <fullName evidence="9">Ribosomal RNA small subunit methyltransferase F</fullName>
        <ecNumber evidence="9">2.1.1.-</ecNumber>
    </submittedName>
</protein>
<dbReference type="EMBL" id="CAJVAS010000010">
    <property type="protein sequence ID" value="CAG7624749.1"/>
    <property type="molecule type" value="Genomic_DNA"/>
</dbReference>
<dbReference type="AlphaFoldDB" id="A0A916NQH2"/>
<dbReference type="Pfam" id="PF17125">
    <property type="entry name" value="Methyltr_RsmF_N"/>
    <property type="match status" value="1"/>
</dbReference>